<dbReference type="AlphaFoldDB" id="A0AAE0SU58"/>
<sequence>MIRSIIQRLPTYMDIGHIRTIKVTMVLMGTSWVLQMITFTMPGWRVQKNVTSGFVDYMALMYDERCNNDGCKTYPISEDEDKKVFLFHFITWIIDGLVPLLFSSLTLFLLYMSIKKPKWRGPFFLICTWSLGIAMILQWDLVATFAELHRISHLPPFTMEGYIFPVPWNVILHSFSAFLTTIVMLVPFVLLMKQLILNATPLGNMQELEEQDMTSIEDFDTESLA</sequence>
<reference evidence="2" key="3">
    <citation type="submission" date="2023-05" db="EMBL/GenBank/DDBJ databases">
        <authorList>
            <person name="Smith C.H."/>
        </authorList>
    </citation>
    <scope>NUCLEOTIDE SEQUENCE</scope>
    <source>
        <strain evidence="2">CHS0354</strain>
        <tissue evidence="2">Mantle</tissue>
    </source>
</reference>
<feature type="transmembrane region" description="Helical" evidence="1">
    <location>
        <begin position="21"/>
        <end position="44"/>
    </location>
</feature>
<keyword evidence="1" id="KW-1133">Transmembrane helix</keyword>
<dbReference type="Proteomes" id="UP001195483">
    <property type="component" value="Unassembled WGS sequence"/>
</dbReference>
<protein>
    <submittedName>
        <fullName evidence="2">Uncharacterized protein</fullName>
    </submittedName>
</protein>
<evidence type="ECO:0000256" key="1">
    <source>
        <dbReference type="SAM" id="Phobius"/>
    </source>
</evidence>
<organism evidence="2 3">
    <name type="scientific">Potamilus streckersoni</name>
    <dbReference type="NCBI Taxonomy" id="2493646"/>
    <lineage>
        <taxon>Eukaryota</taxon>
        <taxon>Metazoa</taxon>
        <taxon>Spiralia</taxon>
        <taxon>Lophotrochozoa</taxon>
        <taxon>Mollusca</taxon>
        <taxon>Bivalvia</taxon>
        <taxon>Autobranchia</taxon>
        <taxon>Heteroconchia</taxon>
        <taxon>Palaeoheterodonta</taxon>
        <taxon>Unionida</taxon>
        <taxon>Unionoidea</taxon>
        <taxon>Unionidae</taxon>
        <taxon>Ambleminae</taxon>
        <taxon>Lampsilini</taxon>
        <taxon>Potamilus</taxon>
    </lineage>
</organism>
<feature type="transmembrane region" description="Helical" evidence="1">
    <location>
        <begin position="123"/>
        <end position="146"/>
    </location>
</feature>
<reference evidence="2" key="1">
    <citation type="journal article" date="2021" name="Genome Biol. Evol.">
        <title>A High-Quality Reference Genome for a Parasitic Bivalve with Doubly Uniparental Inheritance (Bivalvia: Unionida).</title>
        <authorList>
            <person name="Smith C.H."/>
        </authorList>
    </citation>
    <scope>NUCLEOTIDE SEQUENCE</scope>
    <source>
        <strain evidence="2">CHS0354</strain>
    </source>
</reference>
<proteinExistence type="predicted"/>
<dbReference type="EMBL" id="JAEAOA010001587">
    <property type="protein sequence ID" value="KAK3598205.1"/>
    <property type="molecule type" value="Genomic_DNA"/>
</dbReference>
<evidence type="ECO:0000313" key="2">
    <source>
        <dbReference type="EMBL" id="KAK3598205.1"/>
    </source>
</evidence>
<reference evidence="2" key="2">
    <citation type="journal article" date="2021" name="Genome Biol. Evol.">
        <title>Developing a high-quality reference genome for a parasitic bivalve with doubly uniparental inheritance (Bivalvia: Unionida).</title>
        <authorList>
            <person name="Smith C.H."/>
        </authorList>
    </citation>
    <scope>NUCLEOTIDE SEQUENCE</scope>
    <source>
        <strain evidence="2">CHS0354</strain>
        <tissue evidence="2">Mantle</tissue>
    </source>
</reference>
<feature type="transmembrane region" description="Helical" evidence="1">
    <location>
        <begin position="85"/>
        <end position="111"/>
    </location>
</feature>
<name>A0AAE0SU58_9BIVA</name>
<evidence type="ECO:0000313" key="3">
    <source>
        <dbReference type="Proteomes" id="UP001195483"/>
    </source>
</evidence>
<keyword evidence="3" id="KW-1185">Reference proteome</keyword>
<keyword evidence="1" id="KW-0472">Membrane</keyword>
<comment type="caution">
    <text evidence="2">The sequence shown here is derived from an EMBL/GenBank/DDBJ whole genome shotgun (WGS) entry which is preliminary data.</text>
</comment>
<gene>
    <name evidence="2" type="ORF">CHS0354_026606</name>
</gene>
<feature type="transmembrane region" description="Helical" evidence="1">
    <location>
        <begin position="166"/>
        <end position="191"/>
    </location>
</feature>
<keyword evidence="1" id="KW-0812">Transmembrane</keyword>
<accession>A0AAE0SU58</accession>